<dbReference type="STRING" id="1798375.A2773_01350"/>
<dbReference type="Proteomes" id="UP000177383">
    <property type="component" value="Unassembled WGS sequence"/>
</dbReference>
<reference evidence="1 2" key="1">
    <citation type="journal article" date="2016" name="Nat. Commun.">
        <title>Thousands of microbial genomes shed light on interconnected biogeochemical processes in an aquifer system.</title>
        <authorList>
            <person name="Anantharaman K."/>
            <person name="Brown C.T."/>
            <person name="Hug L.A."/>
            <person name="Sharon I."/>
            <person name="Castelle C.J."/>
            <person name="Probst A.J."/>
            <person name="Thomas B.C."/>
            <person name="Singh A."/>
            <person name="Wilkins M.J."/>
            <person name="Karaoz U."/>
            <person name="Brodie E.L."/>
            <person name="Williams K.H."/>
            <person name="Hubbard S.S."/>
            <person name="Banfield J.F."/>
        </authorList>
    </citation>
    <scope>NUCLEOTIDE SEQUENCE [LARGE SCALE GENOMIC DNA]</scope>
</reference>
<proteinExistence type="predicted"/>
<organism evidence="1 2">
    <name type="scientific">Candidatus Gottesmanbacteria bacterium RIFCSPHIGHO2_01_FULL_39_10</name>
    <dbReference type="NCBI Taxonomy" id="1798375"/>
    <lineage>
        <taxon>Bacteria</taxon>
        <taxon>Candidatus Gottesmaniibacteriota</taxon>
    </lineage>
</organism>
<evidence type="ECO:0000313" key="2">
    <source>
        <dbReference type="Proteomes" id="UP000177383"/>
    </source>
</evidence>
<comment type="caution">
    <text evidence="1">The sequence shown here is derived from an EMBL/GenBank/DDBJ whole genome shotgun (WGS) entry which is preliminary data.</text>
</comment>
<gene>
    <name evidence="1" type="ORF">A2773_01350</name>
</gene>
<name>A0A1F5ZSL5_9BACT</name>
<protein>
    <submittedName>
        <fullName evidence="1">Uncharacterized protein</fullName>
    </submittedName>
</protein>
<dbReference type="AlphaFoldDB" id="A0A1F5ZSL5"/>
<sequence>MEQKVDKMSGDENLPGLEILLDDFRNIIDKNGRVEFDEYGAQKEPAAIKTKVNQVRKLYDRIMSHTDLSIEDREDIGIRMEKAEDYLRGLEESGR</sequence>
<evidence type="ECO:0000313" key="1">
    <source>
        <dbReference type="EMBL" id="OGG15325.1"/>
    </source>
</evidence>
<accession>A0A1F5ZSL5</accession>
<dbReference type="EMBL" id="MFJE01000002">
    <property type="protein sequence ID" value="OGG15325.1"/>
    <property type="molecule type" value="Genomic_DNA"/>
</dbReference>